<dbReference type="InterPro" id="IPR001845">
    <property type="entry name" value="HTH_ArsR_DNA-bd_dom"/>
</dbReference>
<keyword evidence="3" id="KW-1185">Reference proteome</keyword>
<gene>
    <name evidence="2" type="ORF">ACFPN9_26105</name>
</gene>
<dbReference type="SUPFAM" id="SSF46785">
    <property type="entry name" value="Winged helix' DNA-binding domain"/>
    <property type="match status" value="1"/>
</dbReference>
<name>A0ABW0P8P0_9HYPH</name>
<sequence>MSNVISGNALRDRILAKLSAKAERTEDNLDWLKAISVPSHRELLTLIAQEEPGSIGQLAELAGKAQPNVSRSLSALASAGLVEIETSGRVAIPRLTTLGLEKLQQFRLVPQPVPSPRVDGEGTDGRAFELGVSASPDTPAVLDRDFIQGSFTLNARIRDGSSFEGTYDVDIVKEVGHLTHNWWRVIYRADAPYHVGVFRSTRGKLAACSFKSTGRNVEVLLSRSEPDMAPAVAAIFSTTDFENLLLDSLAKPVVLMLRSRGRYDRPLESNVSQIEETRSYPNEYQFARTAGALGLIPTALSEQAAVSVRELVEYIDDEDVRLDFASAVLGEDLNAGREWVAREMEAAGQGNRLPRLPELRKECLLLANMEANRPYKIGISLAKAVRKKIGLACDTAFGGLNGLAKQMGADEGISLSSDPPGSLLAFQGLNNGEPILLTSDRGPVGSTFVMARAIGDYIAYGSRKSCVTELYTERQALGRAFAAELLAPSEAIISMVHKEDKPMNAIARHFGVGTEVVRRQYDNNSQFVRAPFNNGMSASA</sequence>
<dbReference type="CDD" id="cd00090">
    <property type="entry name" value="HTH_ARSR"/>
    <property type="match status" value="1"/>
</dbReference>
<reference evidence="3" key="1">
    <citation type="journal article" date="2019" name="Int. J. Syst. Evol. Microbiol.">
        <title>The Global Catalogue of Microorganisms (GCM) 10K type strain sequencing project: providing services to taxonomists for standard genome sequencing and annotation.</title>
        <authorList>
            <consortium name="The Broad Institute Genomics Platform"/>
            <consortium name="The Broad Institute Genome Sequencing Center for Infectious Disease"/>
            <person name="Wu L."/>
            <person name="Ma J."/>
        </authorList>
    </citation>
    <scope>NUCLEOTIDE SEQUENCE [LARGE SCALE GENOMIC DNA]</scope>
    <source>
        <strain evidence="3">CCUG 43117</strain>
    </source>
</reference>
<dbReference type="Proteomes" id="UP001596060">
    <property type="component" value="Unassembled WGS sequence"/>
</dbReference>
<dbReference type="EMBL" id="JBHSLU010000108">
    <property type="protein sequence ID" value="MFC5508713.1"/>
    <property type="molecule type" value="Genomic_DNA"/>
</dbReference>
<dbReference type="Gene3D" id="1.10.10.10">
    <property type="entry name" value="Winged helix-like DNA-binding domain superfamily/Winged helix DNA-binding domain"/>
    <property type="match status" value="1"/>
</dbReference>
<accession>A0ABW0P8P0</accession>
<dbReference type="InterPro" id="IPR011991">
    <property type="entry name" value="ArsR-like_HTH"/>
</dbReference>
<proteinExistence type="predicted"/>
<organism evidence="2 3">
    <name type="scientific">Bosea massiliensis</name>
    <dbReference type="NCBI Taxonomy" id="151419"/>
    <lineage>
        <taxon>Bacteria</taxon>
        <taxon>Pseudomonadati</taxon>
        <taxon>Pseudomonadota</taxon>
        <taxon>Alphaproteobacteria</taxon>
        <taxon>Hyphomicrobiales</taxon>
        <taxon>Boseaceae</taxon>
        <taxon>Bosea</taxon>
    </lineage>
</organism>
<dbReference type="InterPro" id="IPR036390">
    <property type="entry name" value="WH_DNA-bd_sf"/>
</dbReference>
<dbReference type="Pfam" id="PF25212">
    <property type="entry name" value="HVO_A0114"/>
    <property type="match status" value="1"/>
</dbReference>
<dbReference type="RefSeq" id="WP_082732797.1">
    <property type="nucleotide sequence ID" value="NZ_JBHSLU010000108.1"/>
</dbReference>
<dbReference type="InterPro" id="IPR036388">
    <property type="entry name" value="WH-like_DNA-bd_sf"/>
</dbReference>
<feature type="domain" description="HTH arsR-type" evidence="1">
    <location>
        <begin position="30"/>
        <end position="108"/>
    </location>
</feature>
<protein>
    <submittedName>
        <fullName evidence="2">ArsR family transcriptional regulator</fullName>
    </submittedName>
</protein>
<evidence type="ECO:0000259" key="1">
    <source>
        <dbReference type="SMART" id="SM00418"/>
    </source>
</evidence>
<dbReference type="SMART" id="SM00418">
    <property type="entry name" value="HTH_ARSR"/>
    <property type="match status" value="1"/>
</dbReference>
<comment type="caution">
    <text evidence="2">The sequence shown here is derived from an EMBL/GenBank/DDBJ whole genome shotgun (WGS) entry which is preliminary data.</text>
</comment>
<evidence type="ECO:0000313" key="2">
    <source>
        <dbReference type="EMBL" id="MFC5508713.1"/>
    </source>
</evidence>
<evidence type="ECO:0000313" key="3">
    <source>
        <dbReference type="Proteomes" id="UP001596060"/>
    </source>
</evidence>